<dbReference type="Proteomes" id="UP001231649">
    <property type="component" value="Chromosome 8"/>
</dbReference>
<accession>A0ACC2QUX6</accession>
<protein>
    <submittedName>
        <fullName evidence="1">Uncharacterized protein</fullName>
    </submittedName>
</protein>
<keyword evidence="2" id="KW-1185">Reference proteome</keyword>
<organism evidence="1 2">
    <name type="scientific">Mythimna loreyi</name>
    <dbReference type="NCBI Taxonomy" id="667449"/>
    <lineage>
        <taxon>Eukaryota</taxon>
        <taxon>Metazoa</taxon>
        <taxon>Ecdysozoa</taxon>
        <taxon>Arthropoda</taxon>
        <taxon>Hexapoda</taxon>
        <taxon>Insecta</taxon>
        <taxon>Pterygota</taxon>
        <taxon>Neoptera</taxon>
        <taxon>Endopterygota</taxon>
        <taxon>Lepidoptera</taxon>
        <taxon>Glossata</taxon>
        <taxon>Ditrysia</taxon>
        <taxon>Noctuoidea</taxon>
        <taxon>Noctuidae</taxon>
        <taxon>Noctuinae</taxon>
        <taxon>Hadenini</taxon>
        <taxon>Mythimna</taxon>
    </lineage>
</organism>
<reference evidence="1" key="1">
    <citation type="submission" date="2023-03" db="EMBL/GenBank/DDBJ databases">
        <title>Chromosome-level genomes of two armyworms, Mythimna separata and Mythimna loreyi, provide insights into the biosynthesis and reception of sex pheromones.</title>
        <authorList>
            <person name="Zhao H."/>
        </authorList>
    </citation>
    <scope>NUCLEOTIDE SEQUENCE</scope>
    <source>
        <strain evidence="1">BeijingLab</strain>
    </source>
</reference>
<sequence>MSIPRSPPGGGIYAGRSESYPNLSESHEESTPQITHRCKRKSTEDMKATKSDIAEIKEQMSEILELIKSSKNEQAQNISKLSLDIAAIKADVDYHVIKSIEGTKKLIMYNEYTFCHARLVKNKGLHHWRCSACAHRNCKAKLVLDLDGKILFVHDYHNHSPPKYYFHKGIQFIKSQRGKTLILYNDHTYCYARLSKDAHHWRCTLCAHKSCRAKLVLDLNNQFVSADENHSFQFIKSQQSSKLILHKDYTYWYVRRNIKRRTTTWKCSSHNSKKCKAALELDYTNKIVDPDIEHTHPPPKLNPQLQIHQVSKRELVDTAQGVHLLQHSSVKAWTVTLEMFFNEKQVLQVTENGVAHWRCSSHNGKGCKARLVFNEKNKLTGNFMHNHPPTKKQLKAYSSRVKLEGYNIVMSQEGKPLMVINDYAYYQIKKSLKTGVGEWRCFSHNGIGCNSKVLFNKGVKFINSRYGKILALYKDFTFSYIKTFQIANGVWKGVDSCSIVKGTKVLVCAGIVNTESILLVRIQPDPATHWKLLAQDRRPHVLNEPRQFLRSLHLVLLKEDQQKMPSANQDDK</sequence>
<comment type="caution">
    <text evidence="1">The sequence shown here is derived from an EMBL/GenBank/DDBJ whole genome shotgun (WGS) entry which is preliminary data.</text>
</comment>
<proteinExistence type="predicted"/>
<gene>
    <name evidence="1" type="ORF">PYW08_016021</name>
</gene>
<dbReference type="EMBL" id="CM056784">
    <property type="protein sequence ID" value="KAJ8724547.1"/>
    <property type="molecule type" value="Genomic_DNA"/>
</dbReference>
<evidence type="ECO:0000313" key="2">
    <source>
        <dbReference type="Proteomes" id="UP001231649"/>
    </source>
</evidence>
<evidence type="ECO:0000313" key="1">
    <source>
        <dbReference type="EMBL" id="KAJ8724547.1"/>
    </source>
</evidence>
<name>A0ACC2QUX6_9NEOP</name>